<gene>
    <name evidence="4" type="ORF">CSSPJE1EN1_LOCUS12145</name>
</gene>
<evidence type="ECO:0000256" key="2">
    <source>
        <dbReference type="SAM" id="SignalP"/>
    </source>
</evidence>
<dbReference type="EMBL" id="OZ020114">
    <property type="protein sequence ID" value="CAK9266667.1"/>
    <property type="molecule type" value="Genomic_DNA"/>
</dbReference>
<evidence type="ECO:0000313" key="4">
    <source>
        <dbReference type="EMBL" id="CAK9266667.1"/>
    </source>
</evidence>
<evidence type="ECO:0000313" key="5">
    <source>
        <dbReference type="Proteomes" id="UP001497444"/>
    </source>
</evidence>
<feature type="domain" description="Malectin-like" evidence="3">
    <location>
        <begin position="167"/>
        <end position="284"/>
    </location>
</feature>
<feature type="signal peptide" evidence="2">
    <location>
        <begin position="1"/>
        <end position="34"/>
    </location>
</feature>
<evidence type="ECO:0000259" key="3">
    <source>
        <dbReference type="Pfam" id="PF12819"/>
    </source>
</evidence>
<sequence>MDKPKRIWKAMLTLLIAVLEALVCTLSSAPGVWAQIQGSVFVDCGSMASYVHSITNISWVPDAAEYITTGVNGYVPSASSIYPNFSEFTTVRYFPDTRAKNCYSFPVMPNSTYLIRGTFFYGNYDNSTTLPSFQMAIDGTIVANVTFDNAAIFVYYEFMVATVYGFMYGTQRIYFETKYRLNFGGDGLVRHPDDEFDRYWFPIQGSNSTFIQSTSPLQTLVASKIVGNEGIIWGEPPARVMDTALTSSGNITISFPDDYNYEYILSFYYAELNSTANASSQNFYLEIKLFPVLSVLSRTL</sequence>
<accession>A0ABP0WMS0</accession>
<dbReference type="Pfam" id="PF12819">
    <property type="entry name" value="Malectin_like"/>
    <property type="match status" value="2"/>
</dbReference>
<dbReference type="Proteomes" id="UP001497444">
    <property type="component" value="Chromosome 19"/>
</dbReference>
<comment type="subcellular location">
    <subcellularLocation>
        <location evidence="1">Membrane</location>
        <topology evidence="1">Single-pass membrane protein</topology>
    </subcellularLocation>
</comment>
<evidence type="ECO:0000256" key="1">
    <source>
        <dbReference type="ARBA" id="ARBA00004167"/>
    </source>
</evidence>
<feature type="domain" description="Malectin-like" evidence="3">
    <location>
        <begin position="42"/>
        <end position="160"/>
    </location>
</feature>
<keyword evidence="2" id="KW-0732">Signal</keyword>
<name>A0ABP0WMS0_9BRYO</name>
<protein>
    <recommendedName>
        <fullName evidence="3">Malectin-like domain-containing protein</fullName>
    </recommendedName>
</protein>
<dbReference type="InterPro" id="IPR024788">
    <property type="entry name" value="Malectin-like_Carb-bd_dom"/>
</dbReference>
<proteinExistence type="predicted"/>
<feature type="chain" id="PRO_5045312240" description="Malectin-like domain-containing protein" evidence="2">
    <location>
        <begin position="35"/>
        <end position="300"/>
    </location>
</feature>
<organism evidence="4 5">
    <name type="scientific">Sphagnum jensenii</name>
    <dbReference type="NCBI Taxonomy" id="128206"/>
    <lineage>
        <taxon>Eukaryota</taxon>
        <taxon>Viridiplantae</taxon>
        <taxon>Streptophyta</taxon>
        <taxon>Embryophyta</taxon>
        <taxon>Bryophyta</taxon>
        <taxon>Sphagnophytina</taxon>
        <taxon>Sphagnopsida</taxon>
        <taxon>Sphagnales</taxon>
        <taxon>Sphagnaceae</taxon>
        <taxon>Sphagnum</taxon>
    </lineage>
</organism>
<dbReference type="Gene3D" id="2.60.120.430">
    <property type="entry name" value="Galactose-binding lectin"/>
    <property type="match status" value="1"/>
</dbReference>
<dbReference type="PANTHER" id="PTHR45631:SF68">
    <property type="entry name" value="REPEAT FAMILY PROTEIN, PUTATIVE, EXPRESSED-RELATED"/>
    <property type="match status" value="1"/>
</dbReference>
<reference evidence="4" key="1">
    <citation type="submission" date="2024-02" db="EMBL/GenBank/DDBJ databases">
        <authorList>
            <consortium name="ELIXIR-Norway"/>
            <consortium name="Elixir Norway"/>
        </authorList>
    </citation>
    <scope>NUCLEOTIDE SEQUENCE</scope>
</reference>
<keyword evidence="5" id="KW-1185">Reference proteome</keyword>
<dbReference type="PANTHER" id="PTHR45631">
    <property type="entry name" value="OS07G0107800 PROTEIN-RELATED"/>
    <property type="match status" value="1"/>
</dbReference>